<feature type="compositionally biased region" description="Basic and acidic residues" evidence="9">
    <location>
        <begin position="479"/>
        <end position="490"/>
    </location>
</feature>
<evidence type="ECO:0000256" key="4">
    <source>
        <dbReference type="ARBA" id="ARBA00022968"/>
    </source>
</evidence>
<dbReference type="Proteomes" id="UP000515135">
    <property type="component" value="Unplaced"/>
</dbReference>
<evidence type="ECO:0000256" key="10">
    <source>
        <dbReference type="SAM" id="Phobius"/>
    </source>
</evidence>
<dbReference type="RefSeq" id="XP_019623786.1">
    <property type="nucleotide sequence ID" value="XM_019768227.1"/>
</dbReference>
<accession>A0A6P4Z2J0</accession>
<feature type="compositionally biased region" description="Gly residues" evidence="9">
    <location>
        <begin position="703"/>
        <end position="714"/>
    </location>
</feature>
<protein>
    <submittedName>
        <fullName evidence="12">Uncharacterized protein DDB_G0290685-like isoform X1</fullName>
    </submittedName>
</protein>
<sequence>MASTHNGRGYLRSGRSPPFLVVSLLVVICILAYNYWNSASSNSELRNSVNDLEDRLRLYNLKKTSLEKRNEALIQRVRETDRQLEDSKAKYSSKDTELGAIRGQLQEAEDQLDSVRQEKGTIEAEASGARKELESLQARFQELQGQHNALAEEMQQQQQDNDRKVQEKLEFTSMQCKQQMEAANAECDGKLREVADRYSQLQALYSAAQQQAPQLAAGAAVPNQDPQEAQLHQGVVQMNQQLPNLAANIRTAWESLHRNMTALLITEQENTSATTNMTQSGGHWNNSAAQEQPIITGLTWAQESWNHSELYSVQNVTGQFDKPQAVHGVQQQLADQQQQLGGVAAAAQGQEGGVEGVGNIQPPGAGEMDHGHEGEAAEAGEEGQQEGENEQVDDYAVDADADDDDDDDNGDVNRAEDYVYGDGEEPQEEAKDTMFQEGGDAGERAEEGGPAQEQGEHLEGGHAGEEGVLGEHGEDELVQEEHMEGGHAGEDNEEELQEGDRGDGDAVEYNEDDEGADDDHIGNNEIPDDEKAAEEQNQQIIKEENEGVQEYYHDNQIVPHLAEADRDLDMQGGDGEHGDGTNLSAGEGDYSSNHGGEGDKERGGGGDGIFYDNGGRAVEADVEDDEGYRLGKDEENGDADYNDEEEESEDEDDYKDDEGERGQVRLVGDDADYDELAKDYLGDDDDAVDRAVNAGIDDDYGDDGGGNHGDGVLTGDGDEGDEGDEMGDDLGEGDDEDDNDEEDEDGDDDEPEDQETGDVQMHDAGMPGVEEGLPQVAAPM</sequence>
<feature type="compositionally biased region" description="Acidic residues" evidence="9">
    <location>
        <begin position="716"/>
        <end position="756"/>
    </location>
</feature>
<name>A0A6P4Z2J0_BRABE</name>
<evidence type="ECO:0000313" key="12">
    <source>
        <dbReference type="RefSeq" id="XP_019623786.1"/>
    </source>
</evidence>
<comment type="similarity">
    <text evidence="2">Belongs to the GOLM family.</text>
</comment>
<feature type="compositionally biased region" description="Acidic residues" evidence="9">
    <location>
        <begin position="376"/>
        <end position="410"/>
    </location>
</feature>
<comment type="subcellular location">
    <subcellularLocation>
        <location evidence="1">Membrane</location>
        <topology evidence="1">Single-pass type II membrane protein</topology>
    </subcellularLocation>
</comment>
<dbReference type="PANTHER" id="PTHR15896">
    <property type="entry name" value="GOLGI PHOSPHOPROTEIN 2/GP73-RELATED"/>
    <property type="match status" value="1"/>
</dbReference>
<dbReference type="KEGG" id="bbel:109469676"/>
<keyword evidence="5 10" id="KW-1133">Transmembrane helix</keyword>
<gene>
    <name evidence="12" type="primary">LOC109469676</name>
</gene>
<feature type="compositionally biased region" description="Acidic residues" evidence="9">
    <location>
        <begin position="505"/>
        <end position="517"/>
    </location>
</feature>
<feature type="coiled-coil region" evidence="8">
    <location>
        <begin position="42"/>
        <end position="167"/>
    </location>
</feature>
<evidence type="ECO:0000256" key="3">
    <source>
        <dbReference type="ARBA" id="ARBA00022692"/>
    </source>
</evidence>
<feature type="region of interest" description="Disordered" evidence="9">
    <location>
        <begin position="353"/>
        <end position="780"/>
    </location>
</feature>
<evidence type="ECO:0000256" key="8">
    <source>
        <dbReference type="SAM" id="Coils"/>
    </source>
</evidence>
<keyword evidence="11" id="KW-1185">Reference proteome</keyword>
<reference evidence="12" key="1">
    <citation type="submission" date="2025-08" db="UniProtKB">
        <authorList>
            <consortium name="RefSeq"/>
        </authorList>
    </citation>
    <scope>IDENTIFICATION</scope>
    <source>
        <tissue evidence="12">Gonad</tissue>
    </source>
</reference>
<evidence type="ECO:0000256" key="5">
    <source>
        <dbReference type="ARBA" id="ARBA00022989"/>
    </source>
</evidence>
<feature type="compositionally biased region" description="Acidic residues" evidence="9">
    <location>
        <begin position="635"/>
        <end position="657"/>
    </location>
</feature>
<organism evidence="11 12">
    <name type="scientific">Branchiostoma belcheri</name>
    <name type="common">Amphioxus</name>
    <dbReference type="NCBI Taxonomy" id="7741"/>
    <lineage>
        <taxon>Eukaryota</taxon>
        <taxon>Metazoa</taxon>
        <taxon>Chordata</taxon>
        <taxon>Cephalochordata</taxon>
        <taxon>Leptocardii</taxon>
        <taxon>Amphioxiformes</taxon>
        <taxon>Branchiostomatidae</taxon>
        <taxon>Branchiostoma</taxon>
    </lineage>
</organism>
<dbReference type="PRINTS" id="PR02084">
    <property type="entry name" value="GOLM1CASC4"/>
</dbReference>
<evidence type="ECO:0000256" key="2">
    <source>
        <dbReference type="ARBA" id="ARBA00007474"/>
    </source>
</evidence>
<proteinExistence type="inferred from homology"/>
<evidence type="ECO:0000256" key="7">
    <source>
        <dbReference type="ARBA" id="ARBA00023136"/>
    </source>
</evidence>
<keyword evidence="7 10" id="KW-0472">Membrane</keyword>
<feature type="compositionally biased region" description="Basic and acidic residues" evidence="9">
    <location>
        <begin position="562"/>
        <end position="579"/>
    </location>
</feature>
<dbReference type="Gene3D" id="1.10.287.1490">
    <property type="match status" value="1"/>
</dbReference>
<evidence type="ECO:0000256" key="6">
    <source>
        <dbReference type="ARBA" id="ARBA00023054"/>
    </source>
</evidence>
<feature type="transmembrane region" description="Helical" evidence="10">
    <location>
        <begin position="18"/>
        <end position="36"/>
    </location>
</feature>
<dbReference type="GO" id="GO:0016020">
    <property type="term" value="C:membrane"/>
    <property type="evidence" value="ECO:0007669"/>
    <property type="project" value="UniProtKB-SubCell"/>
</dbReference>
<feature type="compositionally biased region" description="Basic and acidic residues" evidence="9">
    <location>
        <begin position="454"/>
        <end position="472"/>
    </location>
</feature>
<dbReference type="OrthoDB" id="10072022at2759"/>
<evidence type="ECO:0000256" key="1">
    <source>
        <dbReference type="ARBA" id="ARBA00004606"/>
    </source>
</evidence>
<dbReference type="InterPro" id="IPR026139">
    <property type="entry name" value="GOLM1/CASC4"/>
</dbReference>
<dbReference type="PANTHER" id="PTHR15896:SF10">
    <property type="entry name" value="CHROMOSOME UNDETERMINED SCAFFOLD_98, WHOLE GENOME SHOTGUN SEQUENCE"/>
    <property type="match status" value="1"/>
</dbReference>
<keyword evidence="6 8" id="KW-0175">Coiled coil</keyword>
<dbReference type="AlphaFoldDB" id="A0A6P4Z2J0"/>
<evidence type="ECO:0000256" key="9">
    <source>
        <dbReference type="SAM" id="MobiDB-lite"/>
    </source>
</evidence>
<keyword evidence="3 10" id="KW-0812">Transmembrane</keyword>
<keyword evidence="4" id="KW-0735">Signal-anchor</keyword>
<dbReference type="GeneID" id="109469676"/>
<evidence type="ECO:0000313" key="11">
    <source>
        <dbReference type="Proteomes" id="UP000515135"/>
    </source>
</evidence>